<dbReference type="SUPFAM" id="SSF53850">
    <property type="entry name" value="Periplasmic binding protein-like II"/>
    <property type="match status" value="2"/>
</dbReference>
<evidence type="ECO:0000259" key="1">
    <source>
        <dbReference type="Pfam" id="PF04069"/>
    </source>
</evidence>
<comment type="caution">
    <text evidence="2">The sequence shown here is derived from an EMBL/GenBank/DDBJ whole genome shotgun (WGS) entry which is preliminary data.</text>
</comment>
<dbReference type="Gene3D" id="3.40.190.10">
    <property type="entry name" value="Periplasmic binding protein-like II"/>
    <property type="match status" value="2"/>
</dbReference>
<name>A0A4Y3KBY6_CELUD</name>
<dbReference type="RefSeq" id="WP_176586713.1">
    <property type="nucleotide sequence ID" value="NZ_BJLP01000043.1"/>
</dbReference>
<dbReference type="GO" id="GO:0043190">
    <property type="term" value="C:ATP-binding cassette (ABC) transporter complex"/>
    <property type="evidence" value="ECO:0007669"/>
    <property type="project" value="InterPro"/>
</dbReference>
<dbReference type="GO" id="GO:0022857">
    <property type="term" value="F:transmembrane transporter activity"/>
    <property type="evidence" value="ECO:0007669"/>
    <property type="project" value="InterPro"/>
</dbReference>
<sequence length="376" mass="38642">MSAREVRPFRLVVRLVVRPVTRLVVRPVTRLVVRPVTRRPGGTVSPNRKRLAVLSLAASLIALAGCGDPGSGGGKADPTNASSATGGACEPVAGEQLVVLEDDKTLQNADNVIPAVSASVAEAHPTLVPLLDTVSDALDTERLIALNKAVDIDRQTSSEVAAAFVEDEGLAASEQSGEGASVVVGAANFSESSTLANIYAEVLRSAGYQAQVREIGARETYLPALESGELAVVPEYAATLAEFLNTTVNGADAEPVASGDVDATVAALEPLAKERGLVVGTASAAQDQNAFAVTQEFADEHGVTTLSELAEACAGGLTLAGPAECPERPFCQPGLEETYGLVFTDFTAYDFALIGEAVRKGEAAIGLVLSSDGSLG</sequence>
<dbReference type="AlphaFoldDB" id="A0A4Y3KBY6"/>
<proteinExistence type="predicted"/>
<protein>
    <recommendedName>
        <fullName evidence="1">ABC-type glycine betaine transport system substrate-binding domain-containing protein</fullName>
    </recommendedName>
</protein>
<dbReference type="EMBL" id="BJLP01000043">
    <property type="protein sequence ID" value="GEA81969.1"/>
    <property type="molecule type" value="Genomic_DNA"/>
</dbReference>
<dbReference type="InterPro" id="IPR007210">
    <property type="entry name" value="ABC_Gly_betaine_transp_sub-bd"/>
</dbReference>
<evidence type="ECO:0000313" key="2">
    <source>
        <dbReference type="EMBL" id="GEA81969.1"/>
    </source>
</evidence>
<organism evidence="2 3">
    <name type="scientific">Cellulomonas uda</name>
    <dbReference type="NCBI Taxonomy" id="1714"/>
    <lineage>
        <taxon>Bacteria</taxon>
        <taxon>Bacillati</taxon>
        <taxon>Actinomycetota</taxon>
        <taxon>Actinomycetes</taxon>
        <taxon>Micrococcales</taxon>
        <taxon>Cellulomonadaceae</taxon>
        <taxon>Cellulomonas</taxon>
    </lineage>
</organism>
<feature type="domain" description="ABC-type glycine betaine transport system substrate-binding" evidence="1">
    <location>
        <begin position="181"/>
        <end position="374"/>
    </location>
</feature>
<keyword evidence="3" id="KW-1185">Reference proteome</keyword>
<feature type="domain" description="ABC-type glycine betaine transport system substrate-binding" evidence="1">
    <location>
        <begin position="96"/>
        <end position="166"/>
    </location>
</feature>
<evidence type="ECO:0000313" key="3">
    <source>
        <dbReference type="Proteomes" id="UP000315842"/>
    </source>
</evidence>
<accession>A0A4Y3KBY6</accession>
<reference evidence="2 3" key="1">
    <citation type="submission" date="2019-06" db="EMBL/GenBank/DDBJ databases">
        <title>Whole genome shotgun sequence of Cellulomonas uda NBRC 3747.</title>
        <authorList>
            <person name="Hosoyama A."/>
            <person name="Uohara A."/>
            <person name="Ohji S."/>
            <person name="Ichikawa N."/>
        </authorList>
    </citation>
    <scope>NUCLEOTIDE SEQUENCE [LARGE SCALE GENOMIC DNA]</scope>
    <source>
        <strain evidence="2 3">NBRC 3747</strain>
    </source>
</reference>
<dbReference type="Proteomes" id="UP000315842">
    <property type="component" value="Unassembled WGS sequence"/>
</dbReference>
<gene>
    <name evidence="2" type="ORF">CUD01_24130</name>
</gene>
<dbReference type="Pfam" id="PF04069">
    <property type="entry name" value="OpuAC"/>
    <property type="match status" value="2"/>
</dbReference>